<dbReference type="GO" id="GO:0004047">
    <property type="term" value="F:aminomethyltransferase activity"/>
    <property type="evidence" value="ECO:0007669"/>
    <property type="project" value="UniProtKB-UniRule"/>
</dbReference>
<dbReference type="SUPFAM" id="SSF103025">
    <property type="entry name" value="Folate-binding domain"/>
    <property type="match status" value="1"/>
</dbReference>
<dbReference type="Gene3D" id="2.40.30.110">
    <property type="entry name" value="Aminomethyltransferase beta-barrel domains"/>
    <property type="match status" value="1"/>
</dbReference>
<keyword evidence="11" id="KW-0489">Methyltransferase</keyword>
<dbReference type="PIRSF" id="PIRSF006487">
    <property type="entry name" value="GcvT"/>
    <property type="match status" value="1"/>
</dbReference>
<dbReference type="OrthoDB" id="9774591at2"/>
<dbReference type="Gene3D" id="3.30.70.1400">
    <property type="entry name" value="Aminomethyltransferase beta-barrel domains"/>
    <property type="match status" value="1"/>
</dbReference>
<dbReference type="GO" id="GO:0032259">
    <property type="term" value="P:methylation"/>
    <property type="evidence" value="ECO:0007669"/>
    <property type="project" value="UniProtKB-KW"/>
</dbReference>
<evidence type="ECO:0000256" key="3">
    <source>
        <dbReference type="ARBA" id="ARBA00022576"/>
    </source>
</evidence>
<dbReference type="InterPro" id="IPR006222">
    <property type="entry name" value="GCVT_N"/>
</dbReference>
<comment type="catalytic activity">
    <reaction evidence="6 7">
        <text>N(6)-[(R)-S(8)-aminomethyldihydrolipoyl]-L-lysyl-[protein] + (6S)-5,6,7,8-tetrahydrofolate = N(6)-[(R)-dihydrolipoyl]-L-lysyl-[protein] + (6R)-5,10-methylene-5,6,7,8-tetrahydrofolate + NH4(+)</text>
        <dbReference type="Rhea" id="RHEA:16945"/>
        <dbReference type="Rhea" id="RHEA-COMP:10475"/>
        <dbReference type="Rhea" id="RHEA-COMP:10492"/>
        <dbReference type="ChEBI" id="CHEBI:15636"/>
        <dbReference type="ChEBI" id="CHEBI:28938"/>
        <dbReference type="ChEBI" id="CHEBI:57453"/>
        <dbReference type="ChEBI" id="CHEBI:83100"/>
        <dbReference type="ChEBI" id="CHEBI:83143"/>
        <dbReference type="EC" id="2.1.2.10"/>
    </reaction>
</comment>
<dbReference type="HAMAP" id="MF_00259">
    <property type="entry name" value="GcvT"/>
    <property type="match status" value="1"/>
</dbReference>
<dbReference type="PANTHER" id="PTHR43757:SF2">
    <property type="entry name" value="AMINOMETHYLTRANSFERASE, MITOCHONDRIAL"/>
    <property type="match status" value="1"/>
</dbReference>
<evidence type="ECO:0000259" key="10">
    <source>
        <dbReference type="Pfam" id="PF08669"/>
    </source>
</evidence>
<dbReference type="FunFam" id="4.10.1250.10:FF:000001">
    <property type="entry name" value="Aminomethyltransferase"/>
    <property type="match status" value="1"/>
</dbReference>
<comment type="similarity">
    <text evidence="1 7">Belongs to the GcvT family.</text>
</comment>
<dbReference type="InterPro" id="IPR029043">
    <property type="entry name" value="GcvT/YgfZ_C"/>
</dbReference>
<accession>A0A1I2I619</accession>
<evidence type="ECO:0000256" key="1">
    <source>
        <dbReference type="ARBA" id="ARBA00008609"/>
    </source>
</evidence>
<dbReference type="NCBIfam" id="NF001567">
    <property type="entry name" value="PRK00389.1"/>
    <property type="match status" value="1"/>
</dbReference>
<dbReference type="GO" id="GO:0005829">
    <property type="term" value="C:cytosol"/>
    <property type="evidence" value="ECO:0007669"/>
    <property type="project" value="TreeGrafter"/>
</dbReference>
<evidence type="ECO:0000256" key="2">
    <source>
        <dbReference type="ARBA" id="ARBA00012616"/>
    </source>
</evidence>
<dbReference type="STRING" id="1076937.SAMN04488120_10366"/>
<evidence type="ECO:0000259" key="9">
    <source>
        <dbReference type="Pfam" id="PF01571"/>
    </source>
</evidence>
<evidence type="ECO:0000313" key="12">
    <source>
        <dbReference type="Proteomes" id="UP000199771"/>
    </source>
</evidence>
<dbReference type="GO" id="GO:0005960">
    <property type="term" value="C:glycine cleavage complex"/>
    <property type="evidence" value="ECO:0007669"/>
    <property type="project" value="InterPro"/>
</dbReference>
<dbReference type="NCBIfam" id="TIGR00528">
    <property type="entry name" value="gcvT"/>
    <property type="match status" value="1"/>
</dbReference>
<evidence type="ECO:0000313" key="11">
    <source>
        <dbReference type="EMBL" id="SFF37775.1"/>
    </source>
</evidence>
<feature type="domain" description="GCVT N-terminal" evidence="9">
    <location>
        <begin position="8"/>
        <end position="259"/>
    </location>
</feature>
<comment type="subunit">
    <text evidence="7">The glycine cleavage system is composed of four proteins: P, T, L and H.</text>
</comment>
<feature type="domain" description="Aminomethyltransferase C-terminal" evidence="10">
    <location>
        <begin position="280"/>
        <end position="354"/>
    </location>
</feature>
<dbReference type="GO" id="GO:0008483">
    <property type="term" value="F:transaminase activity"/>
    <property type="evidence" value="ECO:0007669"/>
    <property type="project" value="UniProtKB-KW"/>
</dbReference>
<dbReference type="InterPro" id="IPR022903">
    <property type="entry name" value="GcvT_bac"/>
</dbReference>
<protein>
    <recommendedName>
        <fullName evidence="2 7">Aminomethyltransferase</fullName>
        <ecNumber evidence="2 7">2.1.2.10</ecNumber>
    </recommendedName>
    <alternativeName>
        <fullName evidence="5 7">Glycine cleavage system T protein</fullName>
    </alternativeName>
</protein>
<dbReference type="GO" id="GO:0019464">
    <property type="term" value="P:glycine decarboxylation via glycine cleavage system"/>
    <property type="evidence" value="ECO:0007669"/>
    <property type="project" value="UniProtKB-UniRule"/>
</dbReference>
<sequence>MTLKQTALYAEHVRLGARLVDFAGWAMPIQYASQLDEHHAVRQDAGMFDVAHMSAIDLHGAHARALLRRLLANDVAKLTKPGKAMYSCMLREDGGILDDLIVYALTDTEFRVVVNAATTDKDLAWIRGHAAEYGVEVRHRCDLGILAVQGPQARARVLPCLPDALRAPAQALSAFQAVQDREVFVARTGYTGEDGFELILPHAALVALWGCLLQAGVKPCGLGARDTLRLEAGMNLYGQDMDESTHPLESGLGWTIAWEPAERDFIGRRALEALRGRSARKLVGLVLNGRGILRAHMPVRFANGATGQVTSGGFSPTMKRSIALARVDAAADGDCEVEIRGQWVPARVVKPPFVRHNTVLV</sequence>
<dbReference type="Pfam" id="PF08669">
    <property type="entry name" value="GCV_T_C"/>
    <property type="match status" value="1"/>
</dbReference>
<gene>
    <name evidence="7" type="primary">gcvT</name>
    <name evidence="11" type="ORF">SAMN04488120_10366</name>
</gene>
<evidence type="ECO:0000256" key="4">
    <source>
        <dbReference type="ARBA" id="ARBA00022679"/>
    </source>
</evidence>
<keyword evidence="12" id="KW-1185">Reference proteome</keyword>
<keyword evidence="3 7" id="KW-0032">Aminotransferase</keyword>
<organism evidence="11 12">
    <name type="scientific">Fontimonas thermophila</name>
    <dbReference type="NCBI Taxonomy" id="1076937"/>
    <lineage>
        <taxon>Bacteria</taxon>
        <taxon>Pseudomonadati</taxon>
        <taxon>Pseudomonadota</taxon>
        <taxon>Gammaproteobacteria</taxon>
        <taxon>Nevskiales</taxon>
        <taxon>Nevskiaceae</taxon>
        <taxon>Fontimonas</taxon>
    </lineage>
</organism>
<dbReference type="Gene3D" id="4.10.1250.10">
    <property type="entry name" value="Aminomethyltransferase fragment"/>
    <property type="match status" value="1"/>
</dbReference>
<dbReference type="Pfam" id="PF01571">
    <property type="entry name" value="GCV_T"/>
    <property type="match status" value="1"/>
</dbReference>
<dbReference type="Proteomes" id="UP000199771">
    <property type="component" value="Unassembled WGS sequence"/>
</dbReference>
<proteinExistence type="inferred from homology"/>
<evidence type="ECO:0000256" key="8">
    <source>
        <dbReference type="PIRSR" id="PIRSR006487-1"/>
    </source>
</evidence>
<comment type="function">
    <text evidence="7">The glycine cleavage system catalyzes the degradation of glycine.</text>
</comment>
<evidence type="ECO:0000256" key="7">
    <source>
        <dbReference type="HAMAP-Rule" id="MF_00259"/>
    </source>
</evidence>
<dbReference type="InterPro" id="IPR028896">
    <property type="entry name" value="GcvT/YgfZ/DmdA"/>
</dbReference>
<evidence type="ECO:0000256" key="5">
    <source>
        <dbReference type="ARBA" id="ARBA00031395"/>
    </source>
</evidence>
<dbReference type="EC" id="2.1.2.10" evidence="2 7"/>
<dbReference type="InterPro" id="IPR027266">
    <property type="entry name" value="TrmE/GcvT-like"/>
</dbReference>
<evidence type="ECO:0000256" key="6">
    <source>
        <dbReference type="ARBA" id="ARBA00047665"/>
    </source>
</evidence>
<dbReference type="SUPFAM" id="SSF101790">
    <property type="entry name" value="Aminomethyltransferase beta-barrel domain"/>
    <property type="match status" value="1"/>
</dbReference>
<name>A0A1I2I619_9GAMM</name>
<keyword evidence="4 7" id="KW-0808">Transferase</keyword>
<dbReference type="GO" id="GO:0008168">
    <property type="term" value="F:methyltransferase activity"/>
    <property type="evidence" value="ECO:0007669"/>
    <property type="project" value="UniProtKB-KW"/>
</dbReference>
<dbReference type="Gene3D" id="3.30.1360.120">
    <property type="entry name" value="Probable tRNA modification gtpase trme, domain 1"/>
    <property type="match status" value="1"/>
</dbReference>
<dbReference type="AlphaFoldDB" id="A0A1I2I619"/>
<dbReference type="RefSeq" id="WP_091532046.1">
    <property type="nucleotide sequence ID" value="NZ_FOOC01000003.1"/>
</dbReference>
<dbReference type="InterPro" id="IPR006223">
    <property type="entry name" value="GcvT"/>
</dbReference>
<dbReference type="FunFam" id="3.30.70.1400:FF:000001">
    <property type="entry name" value="Aminomethyltransferase"/>
    <property type="match status" value="1"/>
</dbReference>
<reference evidence="11 12" key="1">
    <citation type="submission" date="2016-10" db="EMBL/GenBank/DDBJ databases">
        <authorList>
            <person name="de Groot N.N."/>
        </authorList>
    </citation>
    <scope>NUCLEOTIDE SEQUENCE [LARGE SCALE GENOMIC DNA]</scope>
    <source>
        <strain evidence="11 12">DSM 23609</strain>
    </source>
</reference>
<dbReference type="PANTHER" id="PTHR43757">
    <property type="entry name" value="AMINOMETHYLTRANSFERASE"/>
    <property type="match status" value="1"/>
</dbReference>
<feature type="binding site" evidence="8">
    <location>
        <position position="197"/>
    </location>
    <ligand>
        <name>substrate</name>
    </ligand>
</feature>
<dbReference type="EMBL" id="FOOC01000003">
    <property type="protein sequence ID" value="SFF37775.1"/>
    <property type="molecule type" value="Genomic_DNA"/>
</dbReference>
<dbReference type="InterPro" id="IPR013977">
    <property type="entry name" value="GcvT_C"/>
</dbReference>